<feature type="signal peptide" evidence="1">
    <location>
        <begin position="1"/>
        <end position="29"/>
    </location>
</feature>
<reference evidence="2" key="3">
    <citation type="submission" date="2022-01" db="UniProtKB">
        <authorList>
            <consortium name="EnsemblPlants"/>
        </authorList>
    </citation>
    <scope>IDENTIFICATION</scope>
    <source>
        <strain evidence="2">subsp. vulgare</strain>
    </source>
</reference>
<evidence type="ECO:0000256" key="1">
    <source>
        <dbReference type="SAM" id="SignalP"/>
    </source>
</evidence>
<dbReference type="Gramene" id="HORVU.MOREX.r2.6HG0448500.1">
    <property type="protein sequence ID" value="HORVU.MOREX.r2.6HG0448500.1"/>
    <property type="gene ID" value="HORVU.MOREX.r2.6HG0448500"/>
</dbReference>
<keyword evidence="1" id="KW-0732">Signal</keyword>
<organism evidence="2 3">
    <name type="scientific">Hordeum vulgare subsp. vulgare</name>
    <name type="common">Domesticated barley</name>
    <dbReference type="NCBI Taxonomy" id="112509"/>
    <lineage>
        <taxon>Eukaryota</taxon>
        <taxon>Viridiplantae</taxon>
        <taxon>Streptophyta</taxon>
        <taxon>Embryophyta</taxon>
        <taxon>Tracheophyta</taxon>
        <taxon>Spermatophyta</taxon>
        <taxon>Magnoliopsida</taxon>
        <taxon>Liliopsida</taxon>
        <taxon>Poales</taxon>
        <taxon>Poaceae</taxon>
        <taxon>BOP clade</taxon>
        <taxon>Pooideae</taxon>
        <taxon>Triticodae</taxon>
        <taxon>Triticeae</taxon>
        <taxon>Hordeinae</taxon>
        <taxon>Hordeum</taxon>
    </lineage>
</organism>
<reference evidence="3" key="1">
    <citation type="journal article" date="2012" name="Nature">
        <title>A physical, genetic and functional sequence assembly of the barley genome.</title>
        <authorList>
            <consortium name="The International Barley Genome Sequencing Consortium"/>
            <person name="Mayer K.F."/>
            <person name="Waugh R."/>
            <person name="Brown J.W."/>
            <person name="Schulman A."/>
            <person name="Langridge P."/>
            <person name="Platzer M."/>
            <person name="Fincher G.B."/>
            <person name="Muehlbauer G.J."/>
            <person name="Sato K."/>
            <person name="Close T.J."/>
            <person name="Wise R.P."/>
            <person name="Stein N."/>
        </authorList>
    </citation>
    <scope>NUCLEOTIDE SEQUENCE [LARGE SCALE GENOMIC DNA]</scope>
    <source>
        <strain evidence="3">cv. Morex</strain>
    </source>
</reference>
<evidence type="ECO:0000313" key="3">
    <source>
        <dbReference type="Proteomes" id="UP000011116"/>
    </source>
</evidence>
<keyword evidence="3" id="KW-1185">Reference proteome</keyword>
<dbReference type="EnsemblPlants" id="HORVU.MOREX.r3.6HG0539230.1">
    <property type="protein sequence ID" value="HORVU.MOREX.r3.6HG0539230.1"/>
    <property type="gene ID" value="HORVU.MOREX.r3.6HG0539230"/>
</dbReference>
<name>A0A8I6Y0Q0_HORVV</name>
<dbReference type="AlphaFoldDB" id="A0A8I6Y0Q0"/>
<sequence length="105" mass="11492">MDKYMTPVGMRVLLQALLLLVCLATTTKCRIVDDTDNDKISLPGGLCVHRKNVRVCKMLNACYCCYVTNLCYETVDECQTRCKSCATMAAIAAPPSPTLSPLPSI</sequence>
<evidence type="ECO:0008006" key="4">
    <source>
        <dbReference type="Google" id="ProtNLM"/>
    </source>
</evidence>
<evidence type="ECO:0000313" key="2">
    <source>
        <dbReference type="EnsemblPlants" id="HORVU.MOREX.r3.6HG0539230.1"/>
    </source>
</evidence>
<feature type="chain" id="PRO_5035192746" description="Bowman-Birk serine protease inhibitors family domain-containing protein" evidence="1">
    <location>
        <begin position="30"/>
        <end position="105"/>
    </location>
</feature>
<protein>
    <recommendedName>
        <fullName evidence="4">Bowman-Birk serine protease inhibitors family domain-containing protein</fullName>
    </recommendedName>
</protein>
<dbReference type="Proteomes" id="UP000011116">
    <property type="component" value="Chromosome 6H"/>
</dbReference>
<proteinExistence type="predicted"/>
<dbReference type="Gramene" id="HORVU.MOREX.r3.6HG0539230.1">
    <property type="protein sequence ID" value="HORVU.MOREX.r3.6HG0539230.1"/>
    <property type="gene ID" value="HORVU.MOREX.r3.6HG0539230"/>
</dbReference>
<accession>A0A8I6Y0Q0</accession>
<reference evidence="2" key="2">
    <citation type="submission" date="2020-10" db="EMBL/GenBank/DDBJ databases">
        <authorList>
            <person name="Scholz U."/>
            <person name="Mascher M."/>
            <person name="Fiebig A."/>
        </authorList>
    </citation>
    <scope>NUCLEOTIDE SEQUENCE [LARGE SCALE GENOMIC DNA]</scope>
    <source>
        <strain evidence="2">cv. Morex</strain>
    </source>
</reference>